<sequence length="597" mass="63630">MSTLATALNVLPVWARRPKPAENVLGLGPSSLEVGAQTLKVGETFAATFAVADYPAEVAAGWLEPLLSFPARISVAVHIEPVPGPIASDRLRKQRARLESGRRHDAAHGRLDDPATEAAAADARELAYRVACGEGKLFGVGIYLTINADTAEELAEVSAQVRSIAEGMLLRLVPATFRTVQGWCSTLPLGLDLLKIRRTFDTEALATLFPFTSGDLPLPSNSTAPVLLGVNATDSGLVMWDRWAAPNHNSVVLAQSGAGKSYLAKLDVLRNLYRGVEVMVIDPEQEYARLAHAVGGTVVSLGAPGVRINPFDLPTAGDTSDAVRRRALFGHTVVSVLLGRDLTASQHAALDTAILGAYARAGITDDARSHRRPAPTLQDVAELLGASDARDAVGLAAELAPHTAGSFSGLFDGPTTHTVDSHLAVFALRELPDELKPIGTLLTLDLMWRRVSDPAERRQRLVVVDEAWWLMKEPAGARFLFRMAKASRKCWAGLSVVTQDAADLLSAELGMAVVSNAASAVLLRQAPQSADQIARAFRLSAGERAFLLAAGCGQGLVMQGNARAAFSSVASTWEDELCTTDPAQLAQLDDENERWFG</sequence>
<evidence type="ECO:0000259" key="2">
    <source>
        <dbReference type="Pfam" id="PF19044"/>
    </source>
</evidence>
<reference evidence="3 4" key="1">
    <citation type="journal article" date="2019" name="Int. J. Syst. Evol. Microbiol.">
        <title>The Global Catalogue of Microorganisms (GCM) 10K type strain sequencing project: providing services to taxonomists for standard genome sequencing and annotation.</title>
        <authorList>
            <consortium name="The Broad Institute Genomics Platform"/>
            <consortium name="The Broad Institute Genome Sequencing Center for Infectious Disease"/>
            <person name="Wu L."/>
            <person name="Ma J."/>
        </authorList>
    </citation>
    <scope>NUCLEOTIDE SEQUENCE [LARGE SCALE GENOMIC DNA]</scope>
    <source>
        <strain evidence="3 4">JCM 16013</strain>
    </source>
</reference>
<name>A0ABN2SPQ4_9ACTN</name>
<dbReference type="InterPro" id="IPR027417">
    <property type="entry name" value="P-loop_NTPase"/>
</dbReference>
<dbReference type="EMBL" id="BAAAQM010000043">
    <property type="protein sequence ID" value="GAA1990374.1"/>
    <property type="molecule type" value="Genomic_DNA"/>
</dbReference>
<evidence type="ECO:0000313" key="3">
    <source>
        <dbReference type="EMBL" id="GAA1990374.1"/>
    </source>
</evidence>
<dbReference type="PANTHER" id="PTHR30121">
    <property type="entry name" value="UNCHARACTERIZED PROTEIN YJGR-RELATED"/>
    <property type="match status" value="1"/>
</dbReference>
<dbReference type="RefSeq" id="WP_344660693.1">
    <property type="nucleotide sequence ID" value="NZ_BAAAQM010000043.1"/>
</dbReference>
<dbReference type="InterPro" id="IPR002789">
    <property type="entry name" value="HerA_central"/>
</dbReference>
<dbReference type="Gene3D" id="3.40.50.300">
    <property type="entry name" value="P-loop containing nucleotide triphosphate hydrolases"/>
    <property type="match status" value="1"/>
</dbReference>
<comment type="caution">
    <text evidence="3">The sequence shown here is derived from an EMBL/GenBank/DDBJ whole genome shotgun (WGS) entry which is preliminary data.</text>
</comment>
<accession>A0ABN2SPQ4</accession>
<gene>
    <name evidence="3" type="ORF">GCM10009838_61920</name>
</gene>
<protein>
    <recommendedName>
        <fullName evidence="5">Type IV secretory pathway VirB4 protein-like protein</fullName>
    </recommendedName>
</protein>
<feature type="domain" description="Helicase HerA central" evidence="1">
    <location>
        <begin position="252"/>
        <end position="313"/>
    </location>
</feature>
<dbReference type="Proteomes" id="UP001499854">
    <property type="component" value="Unassembled WGS sequence"/>
</dbReference>
<dbReference type="InterPro" id="IPR051162">
    <property type="entry name" value="T4SS_component"/>
</dbReference>
<proteinExistence type="predicted"/>
<dbReference type="SUPFAM" id="SSF52540">
    <property type="entry name" value="P-loop containing nucleoside triphosphate hydrolases"/>
    <property type="match status" value="1"/>
</dbReference>
<evidence type="ECO:0000313" key="4">
    <source>
        <dbReference type="Proteomes" id="UP001499854"/>
    </source>
</evidence>
<dbReference type="Pfam" id="PF01935">
    <property type="entry name" value="DUF87"/>
    <property type="match status" value="1"/>
</dbReference>
<feature type="domain" description="TraG P-loop" evidence="2">
    <location>
        <begin position="422"/>
        <end position="549"/>
    </location>
</feature>
<dbReference type="Gene3D" id="1.10.8.730">
    <property type="match status" value="1"/>
</dbReference>
<dbReference type="PANTHER" id="PTHR30121:SF6">
    <property type="entry name" value="SLR6007 PROTEIN"/>
    <property type="match status" value="1"/>
</dbReference>
<evidence type="ECO:0008006" key="5">
    <source>
        <dbReference type="Google" id="ProtNLM"/>
    </source>
</evidence>
<dbReference type="InterPro" id="IPR043964">
    <property type="entry name" value="P-loop_TraG"/>
</dbReference>
<dbReference type="Pfam" id="PF19044">
    <property type="entry name" value="P-loop_TraG"/>
    <property type="match status" value="1"/>
</dbReference>
<keyword evidence="4" id="KW-1185">Reference proteome</keyword>
<organism evidence="3 4">
    <name type="scientific">Catenulispora subtropica</name>
    <dbReference type="NCBI Taxonomy" id="450798"/>
    <lineage>
        <taxon>Bacteria</taxon>
        <taxon>Bacillati</taxon>
        <taxon>Actinomycetota</taxon>
        <taxon>Actinomycetes</taxon>
        <taxon>Catenulisporales</taxon>
        <taxon>Catenulisporaceae</taxon>
        <taxon>Catenulispora</taxon>
    </lineage>
</organism>
<evidence type="ECO:0000259" key="1">
    <source>
        <dbReference type="Pfam" id="PF01935"/>
    </source>
</evidence>